<feature type="repeat" description="WD" evidence="3">
    <location>
        <begin position="257"/>
        <end position="291"/>
    </location>
</feature>
<dbReference type="Proteomes" id="UP000820669">
    <property type="component" value="Unassembled WGS sequence"/>
</dbReference>
<sequence length="336" mass="34375">MTAATSTAPRWRADLEEPVVALAASAGGVVVGGSEGAVVVLDADGAPRHRLTLGDALLALAVSPDGTRLAAGGSECCAMWDLGADGRLLRHAATGWCAALAWSDRSDRLAVAEGRQVRVVDRDSSRCWTSPLLTSTCTGLAWVRGERRVAAAAYQGVTVFEPSADKIVERLPAPGAIAGLAVAPNGRWVVGGSQDATLHGWRLPGGSDFRMSGFPTTVANLAFESSGRWLACDGGADIACWDFSGAGPTGREALLAVGGHADRVSALAWIPGTRTLASGDVGGGFALWRIEPGDRRGGRIRPIRTAATGDPVTALAAAPGVTVSGHRSGAVICRPA</sequence>
<name>A0ABX1SEP3_9PSEU</name>
<dbReference type="PANTHER" id="PTHR19848:SF8">
    <property type="entry name" value="F-BOX AND WD REPEAT DOMAIN CONTAINING 7"/>
    <property type="match status" value="1"/>
</dbReference>
<protein>
    <recommendedName>
        <fullName evidence="6">WD-40 repeat-containing protein</fullName>
    </recommendedName>
</protein>
<organism evidence="4 5">
    <name type="scientific">Pseudonocardia acidicola</name>
    <dbReference type="NCBI Taxonomy" id="2724939"/>
    <lineage>
        <taxon>Bacteria</taxon>
        <taxon>Bacillati</taxon>
        <taxon>Actinomycetota</taxon>
        <taxon>Actinomycetes</taxon>
        <taxon>Pseudonocardiales</taxon>
        <taxon>Pseudonocardiaceae</taxon>
        <taxon>Pseudonocardia</taxon>
    </lineage>
</organism>
<proteinExistence type="predicted"/>
<evidence type="ECO:0000256" key="1">
    <source>
        <dbReference type="ARBA" id="ARBA00022574"/>
    </source>
</evidence>
<dbReference type="Gene3D" id="2.130.10.10">
    <property type="entry name" value="YVTN repeat-like/Quinoprotein amine dehydrogenase"/>
    <property type="match status" value="2"/>
</dbReference>
<dbReference type="Pfam" id="PF00400">
    <property type="entry name" value="WD40"/>
    <property type="match status" value="3"/>
</dbReference>
<dbReference type="EMBL" id="JAAXLA010000027">
    <property type="protein sequence ID" value="NMH98821.1"/>
    <property type="molecule type" value="Genomic_DNA"/>
</dbReference>
<comment type="caution">
    <text evidence="4">The sequence shown here is derived from an EMBL/GenBank/DDBJ whole genome shotgun (WGS) entry which is preliminary data.</text>
</comment>
<dbReference type="InterPro" id="IPR015943">
    <property type="entry name" value="WD40/YVTN_repeat-like_dom_sf"/>
</dbReference>
<reference evidence="4 5" key="1">
    <citation type="submission" date="2020-04" db="EMBL/GenBank/DDBJ databases">
        <authorList>
            <person name="Klaysubun C."/>
            <person name="Duangmal K."/>
            <person name="Lipun K."/>
        </authorList>
    </citation>
    <scope>NUCLEOTIDE SEQUENCE [LARGE SCALE GENOMIC DNA]</scope>
    <source>
        <strain evidence="4 5">K10HN5</strain>
    </source>
</reference>
<dbReference type="PROSITE" id="PS50082">
    <property type="entry name" value="WD_REPEATS_2"/>
    <property type="match status" value="1"/>
</dbReference>
<dbReference type="SUPFAM" id="SSF69322">
    <property type="entry name" value="Tricorn protease domain 2"/>
    <property type="match status" value="1"/>
</dbReference>
<dbReference type="PANTHER" id="PTHR19848">
    <property type="entry name" value="WD40 REPEAT PROTEIN"/>
    <property type="match status" value="1"/>
</dbReference>
<evidence type="ECO:0000256" key="2">
    <source>
        <dbReference type="ARBA" id="ARBA00022737"/>
    </source>
</evidence>
<accession>A0ABX1SEP3</accession>
<evidence type="ECO:0000313" key="5">
    <source>
        <dbReference type="Proteomes" id="UP000820669"/>
    </source>
</evidence>
<dbReference type="SMART" id="SM00320">
    <property type="entry name" value="WD40"/>
    <property type="match status" value="6"/>
</dbReference>
<evidence type="ECO:0000256" key="3">
    <source>
        <dbReference type="PROSITE-ProRule" id="PRU00221"/>
    </source>
</evidence>
<keyword evidence="1 3" id="KW-0853">WD repeat</keyword>
<dbReference type="InterPro" id="IPR001680">
    <property type="entry name" value="WD40_rpt"/>
</dbReference>
<keyword evidence="5" id="KW-1185">Reference proteome</keyword>
<keyword evidence="2" id="KW-0677">Repeat</keyword>
<dbReference type="RefSeq" id="WP_169382264.1">
    <property type="nucleotide sequence ID" value="NZ_JAAXLA010000027.1"/>
</dbReference>
<gene>
    <name evidence="4" type="ORF">HF526_16125</name>
</gene>
<evidence type="ECO:0008006" key="6">
    <source>
        <dbReference type="Google" id="ProtNLM"/>
    </source>
</evidence>
<evidence type="ECO:0000313" key="4">
    <source>
        <dbReference type="EMBL" id="NMH98821.1"/>
    </source>
</evidence>